<dbReference type="InterPro" id="IPR007387">
    <property type="entry name" value="TRAP_DctQ"/>
</dbReference>
<dbReference type="PANTHER" id="PTHR35011:SF2">
    <property type="entry name" value="2,3-DIKETO-L-GULONATE TRAP TRANSPORTER SMALL PERMEASE PROTEIN YIAM"/>
    <property type="match status" value="1"/>
</dbReference>
<evidence type="ECO:0000256" key="6">
    <source>
        <dbReference type="ARBA" id="ARBA00022989"/>
    </source>
</evidence>
<comment type="function">
    <text evidence="9">Part of the tripartite ATP-independent periplasmic (TRAP) transport system.</text>
</comment>
<feature type="transmembrane region" description="Helical" evidence="9">
    <location>
        <begin position="85"/>
        <end position="106"/>
    </location>
</feature>
<keyword evidence="7 9" id="KW-0472">Membrane</keyword>
<gene>
    <name evidence="11" type="ORF">V6X73_00210</name>
</gene>
<evidence type="ECO:0000313" key="11">
    <source>
        <dbReference type="EMBL" id="MEX0468162.1"/>
    </source>
</evidence>
<proteinExistence type="inferred from homology"/>
<protein>
    <recommendedName>
        <fullName evidence="9">TRAP transporter small permease protein</fullName>
    </recommendedName>
</protein>
<keyword evidence="12" id="KW-1185">Reference proteome</keyword>
<keyword evidence="3" id="KW-1003">Cell membrane</keyword>
<evidence type="ECO:0000256" key="7">
    <source>
        <dbReference type="ARBA" id="ARBA00023136"/>
    </source>
</evidence>
<evidence type="ECO:0000256" key="3">
    <source>
        <dbReference type="ARBA" id="ARBA00022475"/>
    </source>
</evidence>
<keyword evidence="4 9" id="KW-0997">Cell inner membrane</keyword>
<feature type="transmembrane region" description="Helical" evidence="9">
    <location>
        <begin position="46"/>
        <end position="64"/>
    </location>
</feature>
<sequence>MRIITALGRLEEVVASLCLVGMVVTISLQVFNRYVLGSSLYWSEELGRYLFIWAVYIGCAFVSQQQKHLGVELVQRFAPPMAARITGAAADLVSLSFCLVATWWSVGMLQFLAMTGQRAPALGISVIWVYLCVPLGFALTSVRITLGLRRWLQPTYPASAGGQGSGGR</sequence>
<comment type="similarity">
    <text evidence="8 9">Belongs to the TRAP transporter small permease family.</text>
</comment>
<comment type="subcellular location">
    <subcellularLocation>
        <location evidence="1 9">Cell inner membrane</location>
        <topology evidence="1 9">Multi-pass membrane protein</topology>
    </subcellularLocation>
</comment>
<evidence type="ECO:0000259" key="10">
    <source>
        <dbReference type="Pfam" id="PF04290"/>
    </source>
</evidence>
<name>A0ABV3T968_9GAMM</name>
<reference evidence="11 12" key="1">
    <citation type="submission" date="2024-02" db="EMBL/GenBank/DDBJ databases">
        <title>New especies of Spiribacter isolated from saline water.</title>
        <authorList>
            <person name="Leon M.J."/>
            <person name="De La Haba R."/>
            <person name="Sanchez-Porro C."/>
            <person name="Ventosa A."/>
        </authorList>
    </citation>
    <scope>NUCLEOTIDE SEQUENCE [LARGE SCALE GENOMIC DNA]</scope>
    <source>
        <strain evidence="12">ag22IC6-390</strain>
    </source>
</reference>
<organism evidence="11 12">
    <name type="scientific">Spiribacter pallidus</name>
    <dbReference type="NCBI Taxonomy" id="1987936"/>
    <lineage>
        <taxon>Bacteria</taxon>
        <taxon>Pseudomonadati</taxon>
        <taxon>Pseudomonadota</taxon>
        <taxon>Gammaproteobacteria</taxon>
        <taxon>Chromatiales</taxon>
        <taxon>Ectothiorhodospiraceae</taxon>
        <taxon>Spiribacter</taxon>
    </lineage>
</organism>
<keyword evidence="5 9" id="KW-0812">Transmembrane</keyword>
<evidence type="ECO:0000256" key="9">
    <source>
        <dbReference type="RuleBase" id="RU369079"/>
    </source>
</evidence>
<dbReference type="Proteomes" id="UP001556709">
    <property type="component" value="Unassembled WGS sequence"/>
</dbReference>
<comment type="caution">
    <text evidence="11">The sequence shown here is derived from an EMBL/GenBank/DDBJ whole genome shotgun (WGS) entry which is preliminary data.</text>
</comment>
<accession>A0ABV3T968</accession>
<dbReference type="InterPro" id="IPR055348">
    <property type="entry name" value="DctQ"/>
</dbReference>
<dbReference type="RefSeq" id="WP_367958335.1">
    <property type="nucleotide sequence ID" value="NZ_JBAKFH010000004.1"/>
</dbReference>
<feature type="domain" description="Tripartite ATP-independent periplasmic transporters DctQ component" evidence="10">
    <location>
        <begin position="22"/>
        <end position="151"/>
    </location>
</feature>
<dbReference type="EMBL" id="JBAKFM010000001">
    <property type="protein sequence ID" value="MEX0468162.1"/>
    <property type="molecule type" value="Genomic_DNA"/>
</dbReference>
<dbReference type="PANTHER" id="PTHR35011">
    <property type="entry name" value="2,3-DIKETO-L-GULONATE TRAP TRANSPORTER SMALL PERMEASE PROTEIN YIAM"/>
    <property type="match status" value="1"/>
</dbReference>
<evidence type="ECO:0000256" key="5">
    <source>
        <dbReference type="ARBA" id="ARBA00022692"/>
    </source>
</evidence>
<evidence type="ECO:0000256" key="4">
    <source>
        <dbReference type="ARBA" id="ARBA00022519"/>
    </source>
</evidence>
<evidence type="ECO:0000256" key="1">
    <source>
        <dbReference type="ARBA" id="ARBA00004429"/>
    </source>
</evidence>
<dbReference type="Pfam" id="PF04290">
    <property type="entry name" value="DctQ"/>
    <property type="match status" value="1"/>
</dbReference>
<feature type="transmembrane region" description="Helical" evidence="9">
    <location>
        <begin position="126"/>
        <end position="146"/>
    </location>
</feature>
<evidence type="ECO:0000256" key="2">
    <source>
        <dbReference type="ARBA" id="ARBA00022448"/>
    </source>
</evidence>
<comment type="subunit">
    <text evidence="9">The complex comprises the extracytoplasmic solute receptor protein and the two transmembrane proteins.</text>
</comment>
<keyword evidence="2 9" id="KW-0813">Transport</keyword>
<evidence type="ECO:0000313" key="12">
    <source>
        <dbReference type="Proteomes" id="UP001556709"/>
    </source>
</evidence>
<evidence type="ECO:0000256" key="8">
    <source>
        <dbReference type="ARBA" id="ARBA00038436"/>
    </source>
</evidence>
<keyword evidence="6 9" id="KW-1133">Transmembrane helix</keyword>
<feature type="transmembrane region" description="Helical" evidence="9">
    <location>
        <begin position="12"/>
        <end position="31"/>
    </location>
</feature>